<evidence type="ECO:0000313" key="2">
    <source>
        <dbReference type="EMBL" id="PZD81812.1"/>
    </source>
</evidence>
<dbReference type="RefSeq" id="WP_054608762.1">
    <property type="nucleotide sequence ID" value="NZ_AP025160.1"/>
</dbReference>
<keyword evidence="1" id="KW-0472">Membrane</keyword>
<feature type="transmembrane region" description="Helical" evidence="1">
    <location>
        <begin position="31"/>
        <end position="55"/>
    </location>
</feature>
<gene>
    <name evidence="2" type="ORF">DN052_01680</name>
</gene>
<protein>
    <submittedName>
        <fullName evidence="2">Uncharacterized protein</fullName>
    </submittedName>
</protein>
<dbReference type="Proteomes" id="UP000248886">
    <property type="component" value="Unassembled WGS sequence"/>
</dbReference>
<dbReference type="EMBL" id="QKQP01000001">
    <property type="protein sequence ID" value="PZD81812.1"/>
    <property type="molecule type" value="Genomic_DNA"/>
</dbReference>
<evidence type="ECO:0000256" key="1">
    <source>
        <dbReference type="SAM" id="Phobius"/>
    </source>
</evidence>
<dbReference type="AlphaFoldDB" id="A0A2W1KHD3"/>
<accession>A0A2W1KHD3</accession>
<feature type="transmembrane region" description="Helical" evidence="1">
    <location>
        <begin position="67"/>
        <end position="85"/>
    </location>
</feature>
<keyword evidence="1" id="KW-0812">Transmembrane</keyword>
<name>A0A2W1KHD3_ACIFR</name>
<keyword evidence="1" id="KW-1133">Transmembrane helix</keyword>
<reference evidence="2 3" key="1">
    <citation type="submission" date="2018-06" db="EMBL/GenBank/DDBJ databases">
        <title>Draft sequence of Acidithiobacillus ferrooxidans CCM 4253.</title>
        <authorList>
            <person name="Moya-Beltran A."/>
            <person name="Castro M."/>
            <person name="Covarrubias P.C."/>
            <person name="Issotta F."/>
            <person name="Janiczek O."/>
            <person name="Mandl M."/>
            <person name="Kucera J."/>
            <person name="Quatrini R."/>
        </authorList>
    </citation>
    <scope>NUCLEOTIDE SEQUENCE [LARGE SCALE GENOMIC DNA]</scope>
    <source>
        <strain evidence="2 3">CCM 4253</strain>
    </source>
</reference>
<comment type="caution">
    <text evidence="2">The sequence shown here is derived from an EMBL/GenBank/DDBJ whole genome shotgun (WGS) entry which is preliminary data.</text>
</comment>
<organism evidence="2 3">
    <name type="scientific">Acidithiobacillus ferrooxidans</name>
    <name type="common">Thiobacillus ferrooxidans</name>
    <dbReference type="NCBI Taxonomy" id="920"/>
    <lineage>
        <taxon>Bacteria</taxon>
        <taxon>Pseudomonadati</taxon>
        <taxon>Pseudomonadota</taxon>
        <taxon>Acidithiobacillia</taxon>
        <taxon>Acidithiobacillales</taxon>
        <taxon>Acidithiobacillaceae</taxon>
        <taxon>Acidithiobacillus</taxon>
    </lineage>
</organism>
<proteinExistence type="predicted"/>
<evidence type="ECO:0000313" key="3">
    <source>
        <dbReference type="Proteomes" id="UP000248886"/>
    </source>
</evidence>
<sequence length="95" mass="10521">MSTFTKGLGVFWRTELRLVAPPLAAITSARVMAVALILVVGGAFILALTDGLWLFRAPVHPPMILVWMARGAALMWIFYLAYAFYRHIMRLGNAG</sequence>